<dbReference type="InterPro" id="IPR000571">
    <property type="entry name" value="Znf_CCCH"/>
</dbReference>
<feature type="region of interest" description="Disordered" evidence="7">
    <location>
        <begin position="1"/>
        <end position="33"/>
    </location>
</feature>
<dbReference type="GO" id="GO:0051252">
    <property type="term" value="P:regulation of RNA metabolic process"/>
    <property type="evidence" value="ECO:0007669"/>
    <property type="project" value="UniProtKB-ARBA"/>
</dbReference>
<evidence type="ECO:0000313" key="10">
    <source>
        <dbReference type="RefSeq" id="XP_027364313.1"/>
    </source>
</evidence>
<dbReference type="InterPro" id="IPR036855">
    <property type="entry name" value="Znf_CCCH_sf"/>
</dbReference>
<dbReference type="PROSITE" id="PS50084">
    <property type="entry name" value="KH_TYPE_1"/>
    <property type="match status" value="1"/>
</dbReference>
<feature type="zinc finger region" description="C3H1-type" evidence="6">
    <location>
        <begin position="264"/>
        <end position="291"/>
    </location>
</feature>
<protein>
    <submittedName>
        <fullName evidence="10">Zinc finger CCCH domain-containing protein 14-like isoform X1</fullName>
    </submittedName>
</protein>
<dbReference type="SMART" id="SM00322">
    <property type="entry name" value="KH"/>
    <property type="match status" value="1"/>
</dbReference>
<dbReference type="AlphaFoldDB" id="A0A8B8M8F7"/>
<keyword evidence="5" id="KW-0694">RNA-binding</keyword>
<sequence length="296" mass="31455">MDRKRARPEANFNGNGGAKKYRPETESFPSGLGSKSKPCTKFFSTSGCPFGEGCHFLHYVPGGLKVVSQMISVGGNPTVPQVGRNSVPPSFPDGSSPPVVKTRLCNKFNTAEGCKFGDKCHFAHGEWELGRPTAPAYEDPRVLGQMQSSRVGGRVEPPLATHGVAASFGASATAKISINASLAGAVIGKNGVNSKQICRVTGAKLSIRDHDSDPNLRNIELEGSFDQIKQASAMVHELILNVSSVSGPSTKNMTTQTSAPANNNYKTKLCENFAKGSCTFGERCHFAHGTGELRKP</sequence>
<feature type="domain" description="C3H1-type" evidence="8">
    <location>
        <begin position="100"/>
        <end position="127"/>
    </location>
</feature>
<dbReference type="PANTHER" id="PTHR12547:SF154">
    <property type="entry name" value="ZINC FINGER CCCH DOMAIN-CONTAINING PROTEIN 52"/>
    <property type="match status" value="1"/>
</dbReference>
<dbReference type="SUPFAM" id="SSF54791">
    <property type="entry name" value="Eukaryotic type KH-domain (KH-domain type I)"/>
    <property type="match status" value="1"/>
</dbReference>
<evidence type="ECO:0000256" key="1">
    <source>
        <dbReference type="ARBA" id="ARBA00022723"/>
    </source>
</evidence>
<evidence type="ECO:0000256" key="6">
    <source>
        <dbReference type="PROSITE-ProRule" id="PRU00723"/>
    </source>
</evidence>
<evidence type="ECO:0000256" key="2">
    <source>
        <dbReference type="ARBA" id="ARBA00022737"/>
    </source>
</evidence>
<dbReference type="PROSITE" id="PS50103">
    <property type="entry name" value="ZF_C3H1"/>
    <property type="match status" value="3"/>
</dbReference>
<evidence type="ECO:0000256" key="7">
    <source>
        <dbReference type="SAM" id="MobiDB-lite"/>
    </source>
</evidence>
<organism evidence="9 10">
    <name type="scientific">Abrus precatorius</name>
    <name type="common">Indian licorice</name>
    <name type="synonym">Glycine abrus</name>
    <dbReference type="NCBI Taxonomy" id="3816"/>
    <lineage>
        <taxon>Eukaryota</taxon>
        <taxon>Viridiplantae</taxon>
        <taxon>Streptophyta</taxon>
        <taxon>Embryophyta</taxon>
        <taxon>Tracheophyta</taxon>
        <taxon>Spermatophyta</taxon>
        <taxon>Magnoliopsida</taxon>
        <taxon>eudicotyledons</taxon>
        <taxon>Gunneridae</taxon>
        <taxon>Pentapetalae</taxon>
        <taxon>rosids</taxon>
        <taxon>fabids</taxon>
        <taxon>Fabales</taxon>
        <taxon>Fabaceae</taxon>
        <taxon>Papilionoideae</taxon>
        <taxon>50 kb inversion clade</taxon>
        <taxon>NPAAA clade</taxon>
        <taxon>indigoferoid/millettioid clade</taxon>
        <taxon>Abreae</taxon>
        <taxon>Abrus</taxon>
    </lineage>
</organism>
<keyword evidence="9" id="KW-1185">Reference proteome</keyword>
<keyword evidence="1 6" id="KW-0479">Metal-binding</keyword>
<keyword evidence="4 6" id="KW-0862">Zinc</keyword>
<feature type="domain" description="C3H1-type" evidence="8">
    <location>
        <begin position="33"/>
        <end position="61"/>
    </location>
</feature>
<dbReference type="GO" id="GO:0008270">
    <property type="term" value="F:zinc ion binding"/>
    <property type="evidence" value="ECO:0007669"/>
    <property type="project" value="UniProtKB-KW"/>
</dbReference>
<keyword evidence="2" id="KW-0677">Repeat</keyword>
<proteinExistence type="predicted"/>
<evidence type="ECO:0000313" key="9">
    <source>
        <dbReference type="Proteomes" id="UP000694853"/>
    </source>
</evidence>
<accession>A0A8B8M8F7</accession>
<dbReference type="InterPro" id="IPR004087">
    <property type="entry name" value="KH_dom"/>
</dbReference>
<dbReference type="FunFam" id="4.10.1000.10:FF:000003">
    <property type="entry name" value="Zinc finger CCCH domain-containing protein"/>
    <property type="match status" value="2"/>
</dbReference>
<dbReference type="Pfam" id="PF14608">
    <property type="entry name" value="zf-CCCH_2"/>
    <property type="match status" value="1"/>
</dbReference>
<dbReference type="GeneID" id="113871417"/>
<dbReference type="Pfam" id="PF00013">
    <property type="entry name" value="KH_1"/>
    <property type="match status" value="1"/>
</dbReference>
<feature type="zinc finger region" description="C3H1-type" evidence="6">
    <location>
        <begin position="100"/>
        <end position="127"/>
    </location>
</feature>
<dbReference type="InterPro" id="IPR036612">
    <property type="entry name" value="KH_dom_type_1_sf"/>
</dbReference>
<dbReference type="Proteomes" id="UP000694853">
    <property type="component" value="Unplaced"/>
</dbReference>
<dbReference type="SMART" id="SM00356">
    <property type="entry name" value="ZnF_C3H1"/>
    <property type="match status" value="3"/>
</dbReference>
<name>A0A8B8M8F7_ABRPR</name>
<evidence type="ECO:0000259" key="8">
    <source>
        <dbReference type="PROSITE" id="PS50103"/>
    </source>
</evidence>
<evidence type="ECO:0000256" key="3">
    <source>
        <dbReference type="ARBA" id="ARBA00022771"/>
    </source>
</evidence>
<keyword evidence="3 6" id="KW-0863">Zinc-finger</keyword>
<dbReference type="PANTHER" id="PTHR12547">
    <property type="entry name" value="CCCH ZINC FINGER/TIS11-RELATED"/>
    <property type="match status" value="1"/>
</dbReference>
<dbReference type="CDD" id="cd22464">
    <property type="entry name" value="KH-I_AtC3H36_like"/>
    <property type="match status" value="1"/>
</dbReference>
<gene>
    <name evidence="10" type="primary">LOC113871417</name>
</gene>
<dbReference type="OrthoDB" id="410307at2759"/>
<dbReference type="Gene3D" id="3.30.1370.10">
    <property type="entry name" value="K Homology domain, type 1"/>
    <property type="match status" value="1"/>
</dbReference>
<evidence type="ECO:0000256" key="4">
    <source>
        <dbReference type="ARBA" id="ARBA00022833"/>
    </source>
</evidence>
<dbReference type="KEGG" id="aprc:113871417"/>
<dbReference type="InterPro" id="IPR045877">
    <property type="entry name" value="ZFP36-like"/>
</dbReference>
<reference evidence="10" key="2">
    <citation type="submission" date="2025-08" db="UniProtKB">
        <authorList>
            <consortium name="RefSeq"/>
        </authorList>
    </citation>
    <scope>IDENTIFICATION</scope>
    <source>
        <tissue evidence="10">Young leaves</tissue>
    </source>
</reference>
<feature type="domain" description="C3H1-type" evidence="8">
    <location>
        <begin position="264"/>
        <end position="291"/>
    </location>
</feature>
<reference evidence="9" key="1">
    <citation type="journal article" date="2019" name="Toxins">
        <title>Detection of Abrin-Like and Prepropulchellin-Like Toxin Genes and Transcripts Using Whole Genome Sequencing and Full-Length Transcript Sequencing of Abrus precatorius.</title>
        <authorList>
            <person name="Hovde B.T."/>
            <person name="Daligault H.E."/>
            <person name="Hanschen E.R."/>
            <person name="Kunde Y.A."/>
            <person name="Johnson M.B."/>
            <person name="Starkenburg S.R."/>
            <person name="Johnson S.L."/>
        </authorList>
    </citation>
    <scope>NUCLEOTIDE SEQUENCE [LARGE SCALE GENOMIC DNA]</scope>
</reference>
<dbReference type="InterPro" id="IPR004088">
    <property type="entry name" value="KH_dom_type_1"/>
</dbReference>
<dbReference type="Pfam" id="PF00642">
    <property type="entry name" value="zf-CCCH"/>
    <property type="match status" value="2"/>
</dbReference>
<dbReference type="GO" id="GO:0003729">
    <property type="term" value="F:mRNA binding"/>
    <property type="evidence" value="ECO:0007669"/>
    <property type="project" value="InterPro"/>
</dbReference>
<evidence type="ECO:0000256" key="5">
    <source>
        <dbReference type="PROSITE-ProRule" id="PRU00117"/>
    </source>
</evidence>
<dbReference type="SUPFAM" id="SSF90229">
    <property type="entry name" value="CCCH zinc finger"/>
    <property type="match status" value="3"/>
</dbReference>
<dbReference type="RefSeq" id="XP_027364313.1">
    <property type="nucleotide sequence ID" value="XM_027508512.1"/>
</dbReference>
<dbReference type="GO" id="GO:0010468">
    <property type="term" value="P:regulation of gene expression"/>
    <property type="evidence" value="ECO:0007669"/>
    <property type="project" value="UniProtKB-ARBA"/>
</dbReference>
<feature type="zinc finger region" description="C3H1-type" evidence="6">
    <location>
        <begin position="33"/>
        <end position="61"/>
    </location>
</feature>
<dbReference type="Gene3D" id="4.10.1000.10">
    <property type="entry name" value="Zinc finger, CCCH-type"/>
    <property type="match status" value="2"/>
</dbReference>